<evidence type="ECO:0000313" key="8">
    <source>
        <dbReference type="Proteomes" id="UP001362899"/>
    </source>
</evidence>
<dbReference type="Proteomes" id="UP001362899">
    <property type="component" value="Unassembled WGS sequence"/>
</dbReference>
<dbReference type="EC" id="3.6.4.12" evidence="2"/>
<comment type="caution">
    <text evidence="7">The sequence shown here is derived from an EMBL/GenBank/DDBJ whole genome shotgun (WGS) entry which is preliminary data.</text>
</comment>
<organism evidence="7 8">
    <name type="scientific">Starmerella bacillaris</name>
    <name type="common">Yeast</name>
    <name type="synonym">Candida zemplinina</name>
    <dbReference type="NCBI Taxonomy" id="1247836"/>
    <lineage>
        <taxon>Eukaryota</taxon>
        <taxon>Fungi</taxon>
        <taxon>Dikarya</taxon>
        <taxon>Ascomycota</taxon>
        <taxon>Saccharomycotina</taxon>
        <taxon>Dipodascomycetes</taxon>
        <taxon>Dipodascales</taxon>
        <taxon>Trichomonascaceae</taxon>
        <taxon>Starmerella</taxon>
    </lineage>
</organism>
<evidence type="ECO:0000256" key="5">
    <source>
        <dbReference type="ARBA" id="ARBA00023125"/>
    </source>
</evidence>
<dbReference type="EMBL" id="BTGC01000003">
    <property type="protein sequence ID" value="GMM51111.1"/>
    <property type="molecule type" value="Genomic_DNA"/>
</dbReference>
<keyword evidence="8" id="KW-1185">Reference proteome</keyword>
<proteinExistence type="predicted"/>
<keyword evidence="4" id="KW-0779">Telomere</keyword>
<evidence type="ECO:0000256" key="3">
    <source>
        <dbReference type="ARBA" id="ARBA00022454"/>
    </source>
</evidence>
<sequence>MYEDRGIDSIIAIIADRIPQLNQPFSVISKDKEYKFDGTYKSLQNLPYDLGYGDLNSSKELTLPIHISSLHFPVRAVKPVATYTGLFTVGFPSQPLISAPIKCFPVCRKSTVAKVNYVNGNEKVTRVANKYIGKNLVTDEKIEKMYQFLGSEILCSPEIESLMEVPKAGPSFELLATVNCQGPWLLLEKSDIIVPTTPNSRAFLGRFSRELKNRNMHGIARRCSKGSVNILLLVPYKQTFVISRLPFQHEFNDVVTYLNSYATSNQDQKEFQKYAKPDHFEKQESATDADGEKSLEETINALVQANTITSFKPIRNERIIDANVDIFKSLVNVPIDRQESFHIQKEELSVEAASKFKLKRKERTVNTDYASPQDLTDLLD</sequence>
<dbReference type="SUPFAM" id="SSF100939">
    <property type="entry name" value="SPOC domain-like"/>
    <property type="match status" value="1"/>
</dbReference>
<dbReference type="AlphaFoldDB" id="A0AAV5RIX6"/>
<dbReference type="GO" id="GO:0003677">
    <property type="term" value="F:DNA binding"/>
    <property type="evidence" value="ECO:0007669"/>
    <property type="project" value="UniProtKB-KW"/>
</dbReference>
<evidence type="ECO:0000256" key="4">
    <source>
        <dbReference type="ARBA" id="ARBA00022895"/>
    </source>
</evidence>
<dbReference type="Gene3D" id="2.40.290.10">
    <property type="match status" value="1"/>
</dbReference>
<dbReference type="GO" id="GO:0000781">
    <property type="term" value="C:chromosome, telomeric region"/>
    <property type="evidence" value="ECO:0007669"/>
    <property type="project" value="UniProtKB-SubCell"/>
</dbReference>
<accession>A0AAV5RIX6</accession>
<dbReference type="Pfam" id="PF02735">
    <property type="entry name" value="Ku"/>
    <property type="match status" value="1"/>
</dbReference>
<name>A0AAV5RIX6_STABA</name>
<comment type="subcellular location">
    <subcellularLocation>
        <location evidence="1">Chromosome</location>
        <location evidence="1">Telomere</location>
    </subcellularLocation>
</comment>
<feature type="domain" description="Ku" evidence="6">
    <location>
        <begin position="95"/>
        <end position="254"/>
    </location>
</feature>
<evidence type="ECO:0000256" key="2">
    <source>
        <dbReference type="ARBA" id="ARBA00012551"/>
    </source>
</evidence>
<dbReference type="InterPro" id="IPR016194">
    <property type="entry name" value="SPOC-like_C_dom_sf"/>
</dbReference>
<dbReference type="InterPro" id="IPR006164">
    <property type="entry name" value="DNA_bd_Ku70/Ku80"/>
</dbReference>
<dbReference type="GO" id="GO:0003678">
    <property type="term" value="F:DNA helicase activity"/>
    <property type="evidence" value="ECO:0007669"/>
    <property type="project" value="UniProtKB-EC"/>
</dbReference>
<gene>
    <name evidence="7" type="ORF">DASB73_020690</name>
</gene>
<dbReference type="GO" id="GO:0006303">
    <property type="term" value="P:double-strand break repair via nonhomologous end joining"/>
    <property type="evidence" value="ECO:0007669"/>
    <property type="project" value="InterPro"/>
</dbReference>
<evidence type="ECO:0000256" key="1">
    <source>
        <dbReference type="ARBA" id="ARBA00004574"/>
    </source>
</evidence>
<reference evidence="7 8" key="1">
    <citation type="journal article" date="2023" name="Elife">
        <title>Identification of key yeast species and microbe-microbe interactions impacting larval growth of Drosophila in the wild.</title>
        <authorList>
            <person name="Mure A."/>
            <person name="Sugiura Y."/>
            <person name="Maeda R."/>
            <person name="Honda K."/>
            <person name="Sakurai N."/>
            <person name="Takahashi Y."/>
            <person name="Watada M."/>
            <person name="Katoh T."/>
            <person name="Gotoh A."/>
            <person name="Gotoh Y."/>
            <person name="Taniguchi I."/>
            <person name="Nakamura K."/>
            <person name="Hayashi T."/>
            <person name="Katayama T."/>
            <person name="Uemura T."/>
            <person name="Hattori Y."/>
        </authorList>
    </citation>
    <scope>NUCLEOTIDE SEQUENCE [LARGE SCALE GENOMIC DNA]</scope>
    <source>
        <strain evidence="7 8">SB-73</strain>
    </source>
</reference>
<protein>
    <recommendedName>
        <fullName evidence="2">DNA helicase</fullName>
        <ecNumber evidence="2">3.6.4.12</ecNumber>
    </recommendedName>
</protein>
<evidence type="ECO:0000259" key="6">
    <source>
        <dbReference type="Pfam" id="PF02735"/>
    </source>
</evidence>
<keyword evidence="5" id="KW-0238">DNA-binding</keyword>
<evidence type="ECO:0000313" key="7">
    <source>
        <dbReference type="EMBL" id="GMM51111.1"/>
    </source>
</evidence>
<keyword evidence="3" id="KW-0158">Chromosome</keyword>